<dbReference type="Proteomes" id="UP001500063">
    <property type="component" value="Unassembled WGS sequence"/>
</dbReference>
<comment type="caution">
    <text evidence="2">The sequence shown here is derived from an EMBL/GenBank/DDBJ whole genome shotgun (WGS) entry which is preliminary data.</text>
</comment>
<accession>A0ABN0XRR4</accession>
<reference evidence="2 3" key="1">
    <citation type="journal article" date="2019" name="Int. J. Syst. Evol. Microbiol.">
        <title>The Global Catalogue of Microorganisms (GCM) 10K type strain sequencing project: providing services to taxonomists for standard genome sequencing and annotation.</title>
        <authorList>
            <consortium name="The Broad Institute Genomics Platform"/>
            <consortium name="The Broad Institute Genome Sequencing Center for Infectious Disease"/>
            <person name="Wu L."/>
            <person name="Ma J."/>
        </authorList>
    </citation>
    <scope>NUCLEOTIDE SEQUENCE [LARGE SCALE GENOMIC DNA]</scope>
    <source>
        <strain evidence="2 3">JCM 4565</strain>
    </source>
</reference>
<sequence length="51" mass="5913">MRVRNQPEMLREGAGLGENHPPIEEAAADTNTPVIRLRRHPPRNREFARRV</sequence>
<dbReference type="EMBL" id="BAAABW010000028">
    <property type="protein sequence ID" value="GAA0371104.1"/>
    <property type="molecule type" value="Genomic_DNA"/>
</dbReference>
<gene>
    <name evidence="2" type="ORF">GCM10010319_56410</name>
</gene>
<protein>
    <submittedName>
        <fullName evidence="2">Uncharacterized protein</fullName>
    </submittedName>
</protein>
<evidence type="ECO:0000313" key="3">
    <source>
        <dbReference type="Proteomes" id="UP001500063"/>
    </source>
</evidence>
<organism evidence="2 3">
    <name type="scientific">Streptomyces blastmyceticus</name>
    <dbReference type="NCBI Taxonomy" id="68180"/>
    <lineage>
        <taxon>Bacteria</taxon>
        <taxon>Bacillati</taxon>
        <taxon>Actinomycetota</taxon>
        <taxon>Actinomycetes</taxon>
        <taxon>Kitasatosporales</taxon>
        <taxon>Streptomycetaceae</taxon>
        <taxon>Streptomyces</taxon>
    </lineage>
</organism>
<feature type="region of interest" description="Disordered" evidence="1">
    <location>
        <begin position="1"/>
        <end position="29"/>
    </location>
</feature>
<evidence type="ECO:0000256" key="1">
    <source>
        <dbReference type="SAM" id="MobiDB-lite"/>
    </source>
</evidence>
<proteinExistence type="predicted"/>
<name>A0ABN0XRR4_9ACTN</name>
<evidence type="ECO:0000313" key="2">
    <source>
        <dbReference type="EMBL" id="GAA0371104.1"/>
    </source>
</evidence>
<keyword evidence="3" id="KW-1185">Reference proteome</keyword>